<keyword evidence="5" id="KW-0808">Transferase</keyword>
<dbReference type="SMART" id="SM00387">
    <property type="entry name" value="HATPase_c"/>
    <property type="match status" value="1"/>
</dbReference>
<dbReference type="EMBL" id="JAZBJZ010000001">
    <property type="protein sequence ID" value="MEE3715227.1"/>
    <property type="molecule type" value="Genomic_DNA"/>
</dbReference>
<dbReference type="InterPro" id="IPR052162">
    <property type="entry name" value="Sensor_kinase/Photoreceptor"/>
</dbReference>
<dbReference type="SUPFAM" id="SSF47384">
    <property type="entry name" value="Homodimeric domain of signal transducing histidine kinase"/>
    <property type="match status" value="1"/>
</dbReference>
<accession>A0AAW9PPZ5</accession>
<dbReference type="EC" id="2.7.13.3" evidence="3"/>
<protein>
    <recommendedName>
        <fullName evidence="3">histidine kinase</fullName>
        <ecNumber evidence="3">2.7.13.3</ecNumber>
    </recommendedName>
</protein>
<keyword evidence="6" id="KW-0418">Kinase</keyword>
<keyword evidence="8" id="KW-0175">Coiled coil</keyword>
<dbReference type="PANTHER" id="PTHR43304">
    <property type="entry name" value="PHYTOCHROME-LIKE PROTEIN CPH1"/>
    <property type="match status" value="1"/>
</dbReference>
<evidence type="ECO:0000259" key="10">
    <source>
        <dbReference type="PROSITE" id="PS50109"/>
    </source>
</evidence>
<organism evidence="11 12">
    <name type="scientific">Tumidithrix elongata BACA0141</name>
    <dbReference type="NCBI Taxonomy" id="2716417"/>
    <lineage>
        <taxon>Bacteria</taxon>
        <taxon>Bacillati</taxon>
        <taxon>Cyanobacteriota</taxon>
        <taxon>Cyanophyceae</taxon>
        <taxon>Pseudanabaenales</taxon>
        <taxon>Pseudanabaenaceae</taxon>
        <taxon>Tumidithrix</taxon>
        <taxon>Tumidithrix elongata</taxon>
    </lineage>
</organism>
<evidence type="ECO:0000256" key="4">
    <source>
        <dbReference type="ARBA" id="ARBA00022553"/>
    </source>
</evidence>
<keyword evidence="4" id="KW-0597">Phosphoprotein</keyword>
<dbReference type="FunFam" id="3.30.565.10:FF:000006">
    <property type="entry name" value="Sensor histidine kinase WalK"/>
    <property type="match status" value="1"/>
</dbReference>
<dbReference type="InterPro" id="IPR003594">
    <property type="entry name" value="HATPase_dom"/>
</dbReference>
<sequence length="440" mass="50075">MNDLKETEQLTACDLALKHQLTQASLLASVLQRIRSSLELDKILTAIVEEVREFLQTDRVVVFQVFADGTSKATAESVGESWRTIMEEVFPPETFPQSCYEKYLQGNVTRMSDRDQVVECMQGLYAKYQIRASCAIPIILGDRLWGLVLAHHCADARDWQDWEISFLRQLAWQLEAPLEQAELYARLQAELEERKKAEEELRFLTQKLESSNKELESFAYVSSHDLQEPLRKIQAFGDRLKTRCHDVLDDKSQDYLQRMLSAASRAQLLIDNLLTFSRVTTKVEPFTQVNLREIIDGVLSDLEIRIEKVGGTVNVGEIPAIDADPPQMRQLFQNLLGNALKFSREGVPPVVTVTATLEGDRVRIEVADNGIGFDQKYRDRIFEVFQRLHGRSEYEGSGIGLSICRKIVERHKGTIVPYSQPDCGATFIITLPLRQPDPES</sequence>
<dbReference type="InterPro" id="IPR005467">
    <property type="entry name" value="His_kinase_dom"/>
</dbReference>
<keyword evidence="12" id="KW-1185">Reference proteome</keyword>
<keyword evidence="11" id="KW-0547">Nucleotide-binding</keyword>
<comment type="catalytic activity">
    <reaction evidence="1">
        <text>ATP + protein L-histidine = ADP + protein N-phospho-L-histidine.</text>
        <dbReference type="EC" id="2.7.13.3"/>
    </reaction>
</comment>
<evidence type="ECO:0000256" key="8">
    <source>
        <dbReference type="SAM" id="Coils"/>
    </source>
</evidence>
<evidence type="ECO:0000259" key="9">
    <source>
        <dbReference type="PROSITE" id="PS50046"/>
    </source>
</evidence>
<reference evidence="11" key="1">
    <citation type="submission" date="2024-01" db="EMBL/GenBank/DDBJ databases">
        <title>Bank of Algae and Cyanobacteria of the Azores (BACA) strain genomes.</title>
        <authorList>
            <person name="Luz R."/>
            <person name="Cordeiro R."/>
            <person name="Fonseca A."/>
            <person name="Goncalves V."/>
        </authorList>
    </citation>
    <scope>NUCLEOTIDE SEQUENCE</scope>
    <source>
        <strain evidence="11">BACA0141</strain>
    </source>
</reference>
<evidence type="ECO:0000256" key="1">
    <source>
        <dbReference type="ARBA" id="ARBA00000085"/>
    </source>
</evidence>
<dbReference type="GO" id="GO:0000155">
    <property type="term" value="F:phosphorelay sensor kinase activity"/>
    <property type="evidence" value="ECO:0007669"/>
    <property type="project" value="InterPro"/>
</dbReference>
<evidence type="ECO:0000256" key="6">
    <source>
        <dbReference type="ARBA" id="ARBA00022777"/>
    </source>
</evidence>
<dbReference type="Gene3D" id="3.30.565.10">
    <property type="entry name" value="Histidine kinase-like ATPase, C-terminal domain"/>
    <property type="match status" value="1"/>
</dbReference>
<dbReference type="GO" id="GO:0005524">
    <property type="term" value="F:ATP binding"/>
    <property type="evidence" value="ECO:0007669"/>
    <property type="project" value="UniProtKB-KW"/>
</dbReference>
<evidence type="ECO:0000256" key="2">
    <source>
        <dbReference type="ARBA" id="ARBA00006402"/>
    </source>
</evidence>
<keyword evidence="7" id="KW-0902">Two-component regulatory system</keyword>
<evidence type="ECO:0000256" key="5">
    <source>
        <dbReference type="ARBA" id="ARBA00022679"/>
    </source>
</evidence>
<keyword evidence="11" id="KW-0067">ATP-binding</keyword>
<comment type="similarity">
    <text evidence="2">In the N-terminal section; belongs to the phytochrome family.</text>
</comment>
<feature type="domain" description="Phytochrome chromophore attachment site" evidence="9">
    <location>
        <begin position="39"/>
        <end position="173"/>
    </location>
</feature>
<dbReference type="InterPro" id="IPR016132">
    <property type="entry name" value="Phyto_chromo_attachment"/>
</dbReference>
<evidence type="ECO:0000313" key="12">
    <source>
        <dbReference type="Proteomes" id="UP001333818"/>
    </source>
</evidence>
<gene>
    <name evidence="11" type="ORF">V2H45_00550</name>
</gene>
<dbReference type="PRINTS" id="PR00344">
    <property type="entry name" value="BCTRLSENSOR"/>
</dbReference>
<evidence type="ECO:0000256" key="7">
    <source>
        <dbReference type="ARBA" id="ARBA00023012"/>
    </source>
</evidence>
<feature type="domain" description="Histidine kinase" evidence="10">
    <location>
        <begin position="221"/>
        <end position="435"/>
    </location>
</feature>
<dbReference type="Pfam" id="PF02518">
    <property type="entry name" value="HATPase_c"/>
    <property type="match status" value="1"/>
</dbReference>
<dbReference type="SUPFAM" id="SSF55781">
    <property type="entry name" value="GAF domain-like"/>
    <property type="match status" value="1"/>
</dbReference>
<dbReference type="PROSITE" id="PS50109">
    <property type="entry name" value="HIS_KIN"/>
    <property type="match status" value="1"/>
</dbReference>
<dbReference type="SMART" id="SM00388">
    <property type="entry name" value="HisKA"/>
    <property type="match status" value="1"/>
</dbReference>
<proteinExistence type="inferred from homology"/>
<dbReference type="InterPro" id="IPR029016">
    <property type="entry name" value="GAF-like_dom_sf"/>
</dbReference>
<dbReference type="SUPFAM" id="SSF55874">
    <property type="entry name" value="ATPase domain of HSP90 chaperone/DNA topoisomerase II/histidine kinase"/>
    <property type="match status" value="1"/>
</dbReference>
<comment type="caution">
    <text evidence="11">The sequence shown here is derived from an EMBL/GenBank/DDBJ whole genome shotgun (WGS) entry which is preliminary data.</text>
</comment>
<dbReference type="Gene3D" id="1.10.287.130">
    <property type="match status" value="1"/>
</dbReference>
<dbReference type="InterPro" id="IPR004358">
    <property type="entry name" value="Sig_transdc_His_kin-like_C"/>
</dbReference>
<dbReference type="InterPro" id="IPR036097">
    <property type="entry name" value="HisK_dim/P_sf"/>
</dbReference>
<dbReference type="Proteomes" id="UP001333818">
    <property type="component" value="Unassembled WGS sequence"/>
</dbReference>
<dbReference type="RefSeq" id="WP_330481650.1">
    <property type="nucleotide sequence ID" value="NZ_JAZBJZ010000001.1"/>
</dbReference>
<dbReference type="Pfam" id="PF00512">
    <property type="entry name" value="HisKA"/>
    <property type="match status" value="1"/>
</dbReference>
<name>A0AAW9PPZ5_9CYAN</name>
<dbReference type="PROSITE" id="PS50046">
    <property type="entry name" value="PHYTOCHROME_2"/>
    <property type="match status" value="1"/>
</dbReference>
<dbReference type="PANTHER" id="PTHR43304:SF1">
    <property type="entry name" value="PAC DOMAIN-CONTAINING PROTEIN"/>
    <property type="match status" value="1"/>
</dbReference>
<evidence type="ECO:0000313" key="11">
    <source>
        <dbReference type="EMBL" id="MEE3715227.1"/>
    </source>
</evidence>
<dbReference type="Gene3D" id="3.30.450.40">
    <property type="match status" value="1"/>
</dbReference>
<evidence type="ECO:0000256" key="3">
    <source>
        <dbReference type="ARBA" id="ARBA00012438"/>
    </source>
</evidence>
<dbReference type="SMART" id="SM00065">
    <property type="entry name" value="GAF"/>
    <property type="match status" value="1"/>
</dbReference>
<feature type="coiled-coil region" evidence="8">
    <location>
        <begin position="180"/>
        <end position="214"/>
    </location>
</feature>
<dbReference type="InterPro" id="IPR036890">
    <property type="entry name" value="HATPase_C_sf"/>
</dbReference>
<dbReference type="AlphaFoldDB" id="A0AAW9PPZ5"/>
<dbReference type="InterPro" id="IPR003018">
    <property type="entry name" value="GAF"/>
</dbReference>
<dbReference type="Pfam" id="PF01590">
    <property type="entry name" value="GAF"/>
    <property type="match status" value="1"/>
</dbReference>
<dbReference type="CDD" id="cd00082">
    <property type="entry name" value="HisKA"/>
    <property type="match status" value="1"/>
</dbReference>
<dbReference type="InterPro" id="IPR003661">
    <property type="entry name" value="HisK_dim/P_dom"/>
</dbReference>